<dbReference type="CDD" id="cd00609">
    <property type="entry name" value="AAT_like"/>
    <property type="match status" value="1"/>
</dbReference>
<keyword evidence="4" id="KW-0663">Pyridoxal phosphate</keyword>
<dbReference type="PANTHER" id="PTHR42790">
    <property type="entry name" value="AMINOTRANSFERASE"/>
    <property type="match status" value="1"/>
</dbReference>
<keyword evidence="7" id="KW-1185">Reference proteome</keyword>
<dbReference type="GO" id="GO:0030170">
    <property type="term" value="F:pyridoxal phosphate binding"/>
    <property type="evidence" value="ECO:0007669"/>
    <property type="project" value="InterPro"/>
</dbReference>
<dbReference type="PANTHER" id="PTHR42790:SF4">
    <property type="entry name" value="VALINE--PYRUVATE AMINOTRANSFERASE"/>
    <property type="match status" value="1"/>
</dbReference>
<evidence type="ECO:0000313" key="7">
    <source>
        <dbReference type="Proteomes" id="UP000010366"/>
    </source>
</evidence>
<evidence type="ECO:0000256" key="4">
    <source>
        <dbReference type="ARBA" id="ARBA00022898"/>
    </source>
</evidence>
<feature type="domain" description="Aminotransferase class I/classII large" evidence="5">
    <location>
        <begin position="73"/>
        <end position="447"/>
    </location>
</feature>
<evidence type="ECO:0000259" key="5">
    <source>
        <dbReference type="Pfam" id="PF00155"/>
    </source>
</evidence>
<dbReference type="InterPro" id="IPR015421">
    <property type="entry name" value="PyrdxlP-dep_Trfase_major"/>
</dbReference>
<dbReference type="GO" id="GO:0009042">
    <property type="term" value="F:valine-pyruvate transaminase activity"/>
    <property type="evidence" value="ECO:0007669"/>
    <property type="project" value="TreeGrafter"/>
</dbReference>
<dbReference type="KEGG" id="cmp:Cha6605_5820"/>
<name>K9UPQ4_CHAP6</name>
<dbReference type="SUPFAM" id="SSF53383">
    <property type="entry name" value="PLP-dependent transferases"/>
    <property type="match status" value="1"/>
</dbReference>
<reference evidence="6 7" key="1">
    <citation type="submission" date="2012-05" db="EMBL/GenBank/DDBJ databases">
        <title>Finished chromosome of genome of Chamaesiphon sp. PCC 6605.</title>
        <authorList>
            <consortium name="US DOE Joint Genome Institute"/>
            <person name="Gugger M."/>
            <person name="Coursin T."/>
            <person name="Rippka R."/>
            <person name="Tandeau De Marsac N."/>
            <person name="Huntemann M."/>
            <person name="Wei C.-L."/>
            <person name="Han J."/>
            <person name="Detter J.C."/>
            <person name="Han C."/>
            <person name="Tapia R."/>
            <person name="Chen A."/>
            <person name="Kyrpides N."/>
            <person name="Mavromatis K."/>
            <person name="Markowitz V."/>
            <person name="Szeto E."/>
            <person name="Ivanova N."/>
            <person name="Pagani I."/>
            <person name="Pati A."/>
            <person name="Goodwin L."/>
            <person name="Nordberg H.P."/>
            <person name="Cantor M.N."/>
            <person name="Hua S.X."/>
            <person name="Woyke T."/>
            <person name="Kerfeld C.A."/>
        </authorList>
    </citation>
    <scope>NUCLEOTIDE SEQUENCE [LARGE SCALE GENOMIC DNA]</scope>
    <source>
        <strain evidence="7">ATCC 27169 / PCC 6605</strain>
    </source>
</reference>
<evidence type="ECO:0000313" key="6">
    <source>
        <dbReference type="EMBL" id="AFY96673.1"/>
    </source>
</evidence>
<dbReference type="Proteomes" id="UP000010366">
    <property type="component" value="Chromosome"/>
</dbReference>
<keyword evidence="3 6" id="KW-0808">Transferase</keyword>
<sequence>MWRKPPRDCIRKIQNLQRVVYNSVNICSLDRHIITMNLALSQVGNQMSNLTGVRAIMKDIQETLAARKGEEFINLSAGNPVILPEIEQMWRDYTHELLDSKDYGEVVCRYGSSQGYQPLIDAIVNDFNHRYGLNLTARNVLITPGSQSLYFYAMNAFGGTTAAGQMKQVVLPLSPDYTGYGGMAIAPESVLAYKPTLDTDAANHSFKYRPDFSQLQIGEDTGCVLFSRPCNPTGNVLTDEEVQKIAALAANYDAPVLIDSAYAPPFPSLNFTEMTPIFGDNILHCMSLSKAGLPGERIGIALGSEKFIGILESFQTNMCIHSSRYGQAIAAKAIASGRLADLATTVIRPYYQHKFTVLESGLAKFMPQDLPWFLHRGEGAIFAWMWFQDLPITDWELYQALKQVGIIVVPGNSFFPGLREDWAHKHQCIRISLTASDTDIDTAMERLATVVTQVYRGK</sequence>
<gene>
    <name evidence="6" type="ORF">Cha6605_5820</name>
</gene>
<proteinExistence type="predicted"/>
<dbReference type="InterPro" id="IPR004839">
    <property type="entry name" value="Aminotransferase_I/II_large"/>
</dbReference>
<dbReference type="NCBIfam" id="NF006967">
    <property type="entry name" value="PRK09440.1-5"/>
    <property type="match status" value="1"/>
</dbReference>
<dbReference type="HOGENOM" id="CLU_053657_0_0_3"/>
<evidence type="ECO:0000256" key="3">
    <source>
        <dbReference type="ARBA" id="ARBA00022679"/>
    </source>
</evidence>
<dbReference type="InterPro" id="IPR050859">
    <property type="entry name" value="Class-I_PLP-dep_aminotransf"/>
</dbReference>
<dbReference type="EMBL" id="CP003600">
    <property type="protein sequence ID" value="AFY96673.1"/>
    <property type="molecule type" value="Genomic_DNA"/>
</dbReference>
<dbReference type="PATRIC" id="fig|1173020.3.peg.6698"/>
<comment type="cofactor">
    <cofactor evidence="1">
        <name>pyridoxal 5'-phosphate</name>
        <dbReference type="ChEBI" id="CHEBI:597326"/>
    </cofactor>
</comment>
<evidence type="ECO:0000256" key="2">
    <source>
        <dbReference type="ARBA" id="ARBA00022576"/>
    </source>
</evidence>
<keyword evidence="2 6" id="KW-0032">Aminotransferase</keyword>
<dbReference type="AlphaFoldDB" id="K9UPQ4"/>
<dbReference type="GO" id="GO:1901605">
    <property type="term" value="P:alpha-amino acid metabolic process"/>
    <property type="evidence" value="ECO:0007669"/>
    <property type="project" value="TreeGrafter"/>
</dbReference>
<dbReference type="Gene3D" id="3.40.640.10">
    <property type="entry name" value="Type I PLP-dependent aspartate aminotransferase-like (Major domain)"/>
    <property type="match status" value="1"/>
</dbReference>
<dbReference type="eggNOG" id="COG3977">
    <property type="taxonomic scope" value="Bacteria"/>
</dbReference>
<dbReference type="Pfam" id="PF00155">
    <property type="entry name" value="Aminotran_1_2"/>
    <property type="match status" value="1"/>
</dbReference>
<dbReference type="GO" id="GO:0005829">
    <property type="term" value="C:cytosol"/>
    <property type="evidence" value="ECO:0007669"/>
    <property type="project" value="TreeGrafter"/>
</dbReference>
<accession>K9UPQ4</accession>
<evidence type="ECO:0000256" key="1">
    <source>
        <dbReference type="ARBA" id="ARBA00001933"/>
    </source>
</evidence>
<protein>
    <submittedName>
        <fullName evidence="6">Alanine-alpha-ketoisovalerate (Or valine-pyruvate) aminotransferase</fullName>
    </submittedName>
</protein>
<dbReference type="InterPro" id="IPR015424">
    <property type="entry name" value="PyrdxlP-dep_Trfase"/>
</dbReference>
<keyword evidence="6" id="KW-0670">Pyruvate</keyword>
<organism evidence="6 7">
    <name type="scientific">Chamaesiphon minutus (strain ATCC 27169 / PCC 6605)</name>
    <dbReference type="NCBI Taxonomy" id="1173020"/>
    <lineage>
        <taxon>Bacteria</taxon>
        <taxon>Bacillati</taxon>
        <taxon>Cyanobacteriota</taxon>
        <taxon>Cyanophyceae</taxon>
        <taxon>Gomontiellales</taxon>
        <taxon>Chamaesiphonaceae</taxon>
        <taxon>Chamaesiphon</taxon>
    </lineage>
</organism>
<dbReference type="STRING" id="1173020.Cha6605_5820"/>